<dbReference type="Proteomes" id="UP001320420">
    <property type="component" value="Unassembled WGS sequence"/>
</dbReference>
<reference evidence="1 2" key="1">
    <citation type="submission" date="2024-02" db="EMBL/GenBank/DDBJ databases">
        <title>De novo assembly and annotation of 12 fungi associated with fruit tree decline syndrome in Ontario, Canada.</title>
        <authorList>
            <person name="Sulman M."/>
            <person name="Ellouze W."/>
            <person name="Ilyukhin E."/>
        </authorList>
    </citation>
    <scope>NUCLEOTIDE SEQUENCE [LARGE SCALE GENOMIC DNA]</scope>
    <source>
        <strain evidence="1 2">M11/M66-122</strain>
    </source>
</reference>
<protein>
    <submittedName>
        <fullName evidence="1">Uncharacterized protein</fullName>
    </submittedName>
</protein>
<accession>A0AAN9V5C1</accession>
<comment type="caution">
    <text evidence="1">The sequence shown here is derived from an EMBL/GenBank/DDBJ whole genome shotgun (WGS) entry which is preliminary data.</text>
</comment>
<dbReference type="AlphaFoldDB" id="A0AAN9V5C1"/>
<name>A0AAN9V5C1_9PEZI</name>
<organism evidence="1 2">
    <name type="scientific">Diatrype stigma</name>
    <dbReference type="NCBI Taxonomy" id="117547"/>
    <lineage>
        <taxon>Eukaryota</taxon>
        <taxon>Fungi</taxon>
        <taxon>Dikarya</taxon>
        <taxon>Ascomycota</taxon>
        <taxon>Pezizomycotina</taxon>
        <taxon>Sordariomycetes</taxon>
        <taxon>Xylariomycetidae</taxon>
        <taxon>Xylariales</taxon>
        <taxon>Diatrypaceae</taxon>
        <taxon>Diatrype</taxon>
    </lineage>
</organism>
<sequence length="112" mass="11768">MTTNSYGSPLPVFDFPQTVAKATRSVPRRLPLSARGLPIAAASVGVLAYYVGTQASSLRARASAASAMHAEASLAAARLKALEDAYGDRSSLENLEAAARAYDSSAREHESR</sequence>
<proteinExistence type="predicted"/>
<keyword evidence="2" id="KW-1185">Reference proteome</keyword>
<evidence type="ECO:0000313" key="1">
    <source>
        <dbReference type="EMBL" id="KAK7753803.1"/>
    </source>
</evidence>
<dbReference type="EMBL" id="JAKJXP020000025">
    <property type="protein sequence ID" value="KAK7753803.1"/>
    <property type="molecule type" value="Genomic_DNA"/>
</dbReference>
<gene>
    <name evidence="1" type="ORF">SLS62_004168</name>
</gene>
<evidence type="ECO:0000313" key="2">
    <source>
        <dbReference type="Proteomes" id="UP001320420"/>
    </source>
</evidence>